<dbReference type="PANTHER" id="PTHR20863">
    <property type="entry name" value="ACYL CARRIER PROTEIN"/>
    <property type="match status" value="1"/>
</dbReference>
<evidence type="ECO:0000313" key="6">
    <source>
        <dbReference type="Proteomes" id="UP000316855"/>
    </source>
</evidence>
<organism evidence="5 6">
    <name type="scientific">Gimesia algae</name>
    <dbReference type="NCBI Taxonomy" id="2527971"/>
    <lineage>
        <taxon>Bacteria</taxon>
        <taxon>Pseudomonadati</taxon>
        <taxon>Planctomycetota</taxon>
        <taxon>Planctomycetia</taxon>
        <taxon>Planctomycetales</taxon>
        <taxon>Planctomycetaceae</taxon>
        <taxon>Gimesia</taxon>
    </lineage>
</organism>
<dbReference type="Gene3D" id="1.10.1200.10">
    <property type="entry name" value="ACP-like"/>
    <property type="match status" value="2"/>
</dbReference>
<dbReference type="GO" id="GO:0000036">
    <property type="term" value="F:acyl carrier activity"/>
    <property type="evidence" value="ECO:0007669"/>
    <property type="project" value="TreeGrafter"/>
</dbReference>
<keyword evidence="3" id="KW-0472">Membrane</keyword>
<evidence type="ECO:0000259" key="4">
    <source>
        <dbReference type="PROSITE" id="PS50075"/>
    </source>
</evidence>
<dbReference type="PROSITE" id="PS50075">
    <property type="entry name" value="CARRIER"/>
    <property type="match status" value="1"/>
</dbReference>
<evidence type="ECO:0000313" key="5">
    <source>
        <dbReference type="EMBL" id="QDT91118.1"/>
    </source>
</evidence>
<evidence type="ECO:0000256" key="3">
    <source>
        <dbReference type="SAM" id="Phobius"/>
    </source>
</evidence>
<evidence type="ECO:0000256" key="1">
    <source>
        <dbReference type="ARBA" id="ARBA00022450"/>
    </source>
</evidence>
<feature type="transmembrane region" description="Helical" evidence="3">
    <location>
        <begin position="138"/>
        <end position="156"/>
    </location>
</feature>
<keyword evidence="3" id="KW-1133">Transmembrane helix</keyword>
<proteinExistence type="predicted"/>
<evidence type="ECO:0000256" key="2">
    <source>
        <dbReference type="ARBA" id="ARBA00022553"/>
    </source>
</evidence>
<reference evidence="5 6" key="1">
    <citation type="submission" date="2019-02" db="EMBL/GenBank/DDBJ databases">
        <title>Deep-cultivation of Planctomycetes and their phenomic and genomic characterization uncovers novel biology.</title>
        <authorList>
            <person name="Wiegand S."/>
            <person name="Jogler M."/>
            <person name="Boedeker C."/>
            <person name="Pinto D."/>
            <person name="Vollmers J."/>
            <person name="Rivas-Marin E."/>
            <person name="Kohn T."/>
            <person name="Peeters S.H."/>
            <person name="Heuer A."/>
            <person name="Rast P."/>
            <person name="Oberbeckmann S."/>
            <person name="Bunk B."/>
            <person name="Jeske O."/>
            <person name="Meyerdierks A."/>
            <person name="Storesund J.E."/>
            <person name="Kallscheuer N."/>
            <person name="Luecker S."/>
            <person name="Lage O.M."/>
            <person name="Pohl T."/>
            <person name="Merkel B.J."/>
            <person name="Hornburger P."/>
            <person name="Mueller R.-W."/>
            <person name="Bruemmer F."/>
            <person name="Labrenz M."/>
            <person name="Spormann A.M."/>
            <person name="Op den Camp H."/>
            <person name="Overmann J."/>
            <person name="Amann R."/>
            <person name="Jetten M.S.M."/>
            <person name="Mascher T."/>
            <person name="Medema M.H."/>
            <person name="Devos D.P."/>
            <person name="Kaster A.-K."/>
            <person name="Ovreas L."/>
            <person name="Rohde M."/>
            <person name="Galperin M.Y."/>
            <person name="Jogler C."/>
        </authorList>
    </citation>
    <scope>NUCLEOTIDE SEQUENCE [LARGE SCALE GENOMIC DNA]</scope>
    <source>
        <strain evidence="5 6">Pan161</strain>
    </source>
</reference>
<dbReference type="RefSeq" id="WP_197995862.1">
    <property type="nucleotide sequence ID" value="NZ_CP036343.1"/>
</dbReference>
<feature type="transmembrane region" description="Helical" evidence="3">
    <location>
        <begin position="112"/>
        <end position="132"/>
    </location>
</feature>
<dbReference type="GO" id="GO:0000035">
    <property type="term" value="F:acyl binding"/>
    <property type="evidence" value="ECO:0007669"/>
    <property type="project" value="TreeGrafter"/>
</dbReference>
<protein>
    <submittedName>
        <fullName evidence="5">Acyl carrier protein</fullName>
    </submittedName>
</protein>
<keyword evidence="6" id="KW-1185">Reference proteome</keyword>
<dbReference type="InterPro" id="IPR036736">
    <property type="entry name" value="ACP-like_sf"/>
</dbReference>
<name>A0A517VDN6_9PLAN</name>
<keyword evidence="1" id="KW-0596">Phosphopantetheine</keyword>
<feature type="domain" description="Carrier" evidence="4">
    <location>
        <begin position="194"/>
        <end position="228"/>
    </location>
</feature>
<dbReference type="PANTHER" id="PTHR20863:SF76">
    <property type="entry name" value="CARRIER DOMAIN-CONTAINING PROTEIN"/>
    <property type="match status" value="1"/>
</dbReference>
<dbReference type="InterPro" id="IPR009081">
    <property type="entry name" value="PP-bd_ACP"/>
</dbReference>
<dbReference type="EMBL" id="CP036343">
    <property type="protein sequence ID" value="QDT91118.1"/>
    <property type="molecule type" value="Genomic_DNA"/>
</dbReference>
<dbReference type="KEGG" id="gax:Pan161_27730"/>
<keyword evidence="2" id="KW-0597">Phosphoprotein</keyword>
<sequence length="228" mass="25936">MGLDGVALVMAIEDKFGFTIPDDVYSEIRTVDDLVGFCLDRIHAADTVYCPSLSSFLSLRHLVRDIRNDPDLRLRPRDHVETVLEESDRKRFWQQLPELLKSHPRELRRPAWLRKTLIVVVLSFPIALMAVFPWHVEILTLIWLATIAWGIILNGLTIRMRTRTPDGYTTFGDITKRIVGLTVATNPPAKTDYDSVFSIIKEIIVDQLGVDDDEVVPTARFVQDLGLA</sequence>
<dbReference type="SUPFAM" id="SSF47336">
    <property type="entry name" value="ACP-like"/>
    <property type="match status" value="1"/>
</dbReference>
<gene>
    <name evidence="5" type="ORF">Pan161_27730</name>
</gene>
<dbReference type="InterPro" id="IPR003231">
    <property type="entry name" value="ACP"/>
</dbReference>
<keyword evidence="3" id="KW-0812">Transmembrane</keyword>
<accession>A0A517VDN6</accession>
<dbReference type="Proteomes" id="UP000316855">
    <property type="component" value="Chromosome"/>
</dbReference>
<dbReference type="AlphaFoldDB" id="A0A517VDN6"/>